<sequence>MFGGIKSGGTKKYPHQAVPMALLPICRVAELFPQTVLVIPHRQVEVPMPLSDIAARQAKFEGKQQKLSDEKGLFLLVTRAGKYWRLKYRYGGKEKTLALGVYPEVSLKEARAKRDDARRLLADGTDPGLVRKQSKIASQLANENSFEVIAREWHTAQLERWSPGHAARVIESLEADAFPSFGSVPVATLTAPIVLDALRKVEARGATETAGRVLQRVGAVMRYAIQTGRAGYNPVQDLRGALKAAKVEHRPALPRSELPEFFRRLEAEPLNPITRLAIRFLMLTMTRPGEVRFARWDELDMDRLEWRIPAERMKMRAAHIVPLSQQAVAVLDELRLLTGHRELLFPGERSPAKPISENTLCYAMGRMGYTGIATPHGFRALASTVLNEEGFDPDVIERQLAHAERNKVRAAYHRAEYLDDRRRLLQWLSDFYDSHQVGI</sequence>
<dbReference type="Proteomes" id="UP000774958">
    <property type="component" value="Unassembled WGS sequence"/>
</dbReference>
<dbReference type="Gene3D" id="1.10.443.10">
    <property type="entry name" value="Intergrase catalytic core"/>
    <property type="match status" value="1"/>
</dbReference>
<proteinExistence type="inferred from homology"/>
<dbReference type="PROSITE" id="PS51900">
    <property type="entry name" value="CB"/>
    <property type="match status" value="1"/>
</dbReference>
<keyword evidence="4" id="KW-0233">DNA recombination</keyword>
<dbReference type="PANTHER" id="PTHR30629">
    <property type="entry name" value="PROPHAGE INTEGRASE"/>
    <property type="match status" value="1"/>
</dbReference>
<dbReference type="PROSITE" id="PS51898">
    <property type="entry name" value="TYR_RECOMBINASE"/>
    <property type="match status" value="1"/>
</dbReference>
<dbReference type="Gene3D" id="1.10.150.130">
    <property type="match status" value="1"/>
</dbReference>
<dbReference type="Pfam" id="PF13356">
    <property type="entry name" value="Arm-DNA-bind_3"/>
    <property type="match status" value="1"/>
</dbReference>
<feature type="domain" description="Core-binding (CB)" evidence="7">
    <location>
        <begin position="144"/>
        <end position="225"/>
    </location>
</feature>
<evidence type="ECO:0000313" key="9">
    <source>
        <dbReference type="Proteomes" id="UP000774958"/>
    </source>
</evidence>
<dbReference type="EMBL" id="JAIRBT010000034">
    <property type="protein sequence ID" value="MBZ6068126.1"/>
    <property type="molecule type" value="Genomic_DNA"/>
</dbReference>
<dbReference type="InterPro" id="IPR053876">
    <property type="entry name" value="Phage_int_M"/>
</dbReference>
<dbReference type="CDD" id="cd00801">
    <property type="entry name" value="INT_P4_C"/>
    <property type="match status" value="1"/>
</dbReference>
<dbReference type="InterPro" id="IPR002104">
    <property type="entry name" value="Integrase_catalytic"/>
</dbReference>
<keyword evidence="3 5" id="KW-0238">DNA-binding</keyword>
<keyword evidence="2" id="KW-0229">DNA integration</keyword>
<dbReference type="InterPro" id="IPR013762">
    <property type="entry name" value="Integrase-like_cat_sf"/>
</dbReference>
<dbReference type="InterPro" id="IPR038488">
    <property type="entry name" value="Integrase_DNA-bd_sf"/>
</dbReference>
<dbReference type="PANTHER" id="PTHR30629:SF2">
    <property type="entry name" value="PROPHAGE INTEGRASE INTS-RELATED"/>
    <property type="match status" value="1"/>
</dbReference>
<dbReference type="InterPro" id="IPR011010">
    <property type="entry name" value="DNA_brk_join_enz"/>
</dbReference>
<dbReference type="Pfam" id="PF22022">
    <property type="entry name" value="Phage_int_M"/>
    <property type="match status" value="1"/>
</dbReference>
<evidence type="ECO:0000313" key="8">
    <source>
        <dbReference type="EMBL" id="MBZ6068126.1"/>
    </source>
</evidence>
<dbReference type="Gene3D" id="3.30.160.390">
    <property type="entry name" value="Integrase, DNA-binding domain"/>
    <property type="match status" value="1"/>
</dbReference>
<reference evidence="8 9" key="1">
    <citation type="submission" date="2021-09" db="EMBL/GenBank/DDBJ databases">
        <title>Aeromonas schubertii isolated from Asian sea bass.</title>
        <authorList>
            <person name="Pinpimai K."/>
        </authorList>
    </citation>
    <scope>NUCLEOTIDE SEQUENCE [LARGE SCALE GENOMIC DNA]</scope>
    <source>
        <strain evidence="8 9">CHULA2021a</strain>
    </source>
</reference>
<dbReference type="InterPro" id="IPR044068">
    <property type="entry name" value="CB"/>
</dbReference>
<dbReference type="SUPFAM" id="SSF56349">
    <property type="entry name" value="DNA breaking-rejoining enzymes"/>
    <property type="match status" value="1"/>
</dbReference>
<name>A0ABS7VFG8_9GAMM</name>
<evidence type="ECO:0000259" key="7">
    <source>
        <dbReference type="PROSITE" id="PS51900"/>
    </source>
</evidence>
<accession>A0ABS7VFG8</accession>
<gene>
    <name evidence="8" type="ORF">LA374_18220</name>
</gene>
<evidence type="ECO:0000259" key="6">
    <source>
        <dbReference type="PROSITE" id="PS51898"/>
    </source>
</evidence>
<feature type="domain" description="Tyr recombinase" evidence="6">
    <location>
        <begin position="248"/>
        <end position="425"/>
    </location>
</feature>
<evidence type="ECO:0000256" key="2">
    <source>
        <dbReference type="ARBA" id="ARBA00022908"/>
    </source>
</evidence>
<evidence type="ECO:0000256" key="4">
    <source>
        <dbReference type="ARBA" id="ARBA00023172"/>
    </source>
</evidence>
<evidence type="ECO:0000256" key="5">
    <source>
        <dbReference type="PROSITE-ProRule" id="PRU01248"/>
    </source>
</evidence>
<dbReference type="InterPro" id="IPR025166">
    <property type="entry name" value="Integrase_DNA_bind_dom"/>
</dbReference>
<dbReference type="RefSeq" id="WP_224163608.1">
    <property type="nucleotide sequence ID" value="NZ_JAIRBT010000034.1"/>
</dbReference>
<organism evidence="8 9">
    <name type="scientific">Aeromonas schubertii</name>
    <dbReference type="NCBI Taxonomy" id="652"/>
    <lineage>
        <taxon>Bacteria</taxon>
        <taxon>Pseudomonadati</taxon>
        <taxon>Pseudomonadota</taxon>
        <taxon>Gammaproteobacteria</taxon>
        <taxon>Aeromonadales</taxon>
        <taxon>Aeromonadaceae</taxon>
        <taxon>Aeromonas</taxon>
    </lineage>
</organism>
<comment type="caution">
    <text evidence="8">The sequence shown here is derived from an EMBL/GenBank/DDBJ whole genome shotgun (WGS) entry which is preliminary data.</text>
</comment>
<dbReference type="InterPro" id="IPR050808">
    <property type="entry name" value="Phage_Integrase"/>
</dbReference>
<keyword evidence="9" id="KW-1185">Reference proteome</keyword>
<evidence type="ECO:0000256" key="1">
    <source>
        <dbReference type="ARBA" id="ARBA00008857"/>
    </source>
</evidence>
<comment type="similarity">
    <text evidence="1">Belongs to the 'phage' integrase family.</text>
</comment>
<protein>
    <submittedName>
        <fullName evidence="8">Tyrosine-type recombinase/integrase</fullName>
    </submittedName>
</protein>
<dbReference type="InterPro" id="IPR010998">
    <property type="entry name" value="Integrase_recombinase_N"/>
</dbReference>
<evidence type="ECO:0000256" key="3">
    <source>
        <dbReference type="ARBA" id="ARBA00023125"/>
    </source>
</evidence>
<dbReference type="Pfam" id="PF00589">
    <property type="entry name" value="Phage_integrase"/>
    <property type="match status" value="1"/>
</dbReference>